<dbReference type="InterPro" id="IPR024732">
    <property type="entry name" value="NAGLU_C"/>
</dbReference>
<dbReference type="Gene3D" id="3.20.20.80">
    <property type="entry name" value="Glycosidases"/>
    <property type="match status" value="1"/>
</dbReference>
<evidence type="ECO:0000313" key="6">
    <source>
        <dbReference type="EMBL" id="KIK29619.1"/>
    </source>
</evidence>
<sequence length="764" mass="85189">MKALVVPLAVALATLGKSCLAFPAHSASNNASVDGLYNLVNRRVPQHAGAFRFALASGNNTGLDTFTLRDVTSQDDSCGAQIDIECNSISACARGLYTYVTEFGGVDIWWTGSRLDQIADSLPSVGTPVTRSSVVRYRYFFNTVTFSYTTAFYAFEDWELLLDWMALRGINLPLAWVGYEYILVEVFQEAGLSDTDIADFLSGPAFQAWNRFGNIQGSWMGELPRQWIDDQFALQKKLVSRMVELGMTPVLPSFAGFVPRTFATLYPNASVVVGGQWNGFPPTYTNDSFLEPFDPLFTTLQKSFIDKQSAAYGNVSHIYTLDQYNENNPYNGSLSYLANISSATLASLKSVDSQAVWLMQGWLFFSAETFWTNERVQAYLEGVPGNDSMIILDLYSEAQPQWQRLSSYFGKQWIWCELHDFGGNQGMEGNFINVTAAPIEALSSPGSTMVGVGLTPEGLEGNELVYDVLLDQAWSSDALDRAAYVTSWVSRRYYTPDLPSAAVDAWQLLSSTVYSNTDPSSQATVKSIFELEPALAGLVNRTGHHPTLVFYDTNTTVVPALKMLIEAGYKSEELASVPEYQYDLVDITRQLLANRFIDIYQSLITVYNSSTSTENDVSRVAEPLQELLFDLDHVLLTNSHFLLPRWIGAAKAWSRGNATISSYLEYNARNQITLWGPTGQINDYASKQWGGLVNGYYARRWEAFVQYLVETKKNGTSYNATTVSDVMLEIGEEWDKQLSDSEQAYLGSTENSWEIVQQIVVKYC</sequence>
<dbReference type="Gene3D" id="1.20.120.670">
    <property type="entry name" value="N-acetyl-b-d-glucoasminidase"/>
    <property type="match status" value="1"/>
</dbReference>
<keyword evidence="1 6" id="KW-0378">Hydrolase</keyword>
<protein>
    <submittedName>
        <fullName evidence="6">Glycoside hydrolase family 89 protein</fullName>
    </submittedName>
</protein>
<dbReference type="Pfam" id="PF12971">
    <property type="entry name" value="NAGLU_N"/>
    <property type="match status" value="1"/>
</dbReference>
<gene>
    <name evidence="6" type="ORF">PISMIDRAFT_672362</name>
</gene>
<accession>A0A0C9ZUF7</accession>
<reference evidence="7" key="2">
    <citation type="submission" date="2015-01" db="EMBL/GenBank/DDBJ databases">
        <title>Evolutionary Origins and Diversification of the Mycorrhizal Mutualists.</title>
        <authorList>
            <consortium name="DOE Joint Genome Institute"/>
            <consortium name="Mycorrhizal Genomics Consortium"/>
            <person name="Kohler A."/>
            <person name="Kuo A."/>
            <person name="Nagy L.G."/>
            <person name="Floudas D."/>
            <person name="Copeland A."/>
            <person name="Barry K.W."/>
            <person name="Cichocki N."/>
            <person name="Veneault-Fourrey C."/>
            <person name="LaButti K."/>
            <person name="Lindquist E.A."/>
            <person name="Lipzen A."/>
            <person name="Lundell T."/>
            <person name="Morin E."/>
            <person name="Murat C."/>
            <person name="Riley R."/>
            <person name="Ohm R."/>
            <person name="Sun H."/>
            <person name="Tunlid A."/>
            <person name="Henrissat B."/>
            <person name="Grigoriev I.V."/>
            <person name="Hibbett D.S."/>
            <person name="Martin F."/>
        </authorList>
    </citation>
    <scope>NUCLEOTIDE SEQUENCE [LARGE SCALE GENOMIC DNA]</scope>
    <source>
        <strain evidence="7">441</strain>
    </source>
</reference>
<dbReference type="AlphaFoldDB" id="A0A0C9ZUF7"/>
<keyword evidence="7" id="KW-1185">Reference proteome</keyword>
<feature type="domain" description="Alpha-N-acetylglucosaminidase N-terminal" evidence="4">
    <location>
        <begin position="35"/>
        <end position="123"/>
    </location>
</feature>
<organism evidence="6 7">
    <name type="scientific">Pisolithus microcarpus 441</name>
    <dbReference type="NCBI Taxonomy" id="765257"/>
    <lineage>
        <taxon>Eukaryota</taxon>
        <taxon>Fungi</taxon>
        <taxon>Dikarya</taxon>
        <taxon>Basidiomycota</taxon>
        <taxon>Agaricomycotina</taxon>
        <taxon>Agaricomycetes</taxon>
        <taxon>Agaricomycetidae</taxon>
        <taxon>Boletales</taxon>
        <taxon>Sclerodermatineae</taxon>
        <taxon>Pisolithaceae</taxon>
        <taxon>Pisolithus</taxon>
    </lineage>
</organism>
<dbReference type="InterPro" id="IPR029018">
    <property type="entry name" value="Hex-like_dom2"/>
</dbReference>
<dbReference type="Gene3D" id="3.30.379.10">
    <property type="entry name" value="Chitobiase/beta-hexosaminidase domain 2-like"/>
    <property type="match status" value="1"/>
</dbReference>
<dbReference type="OrthoDB" id="64736at2759"/>
<dbReference type="Pfam" id="PF12972">
    <property type="entry name" value="NAGLU_C"/>
    <property type="match status" value="1"/>
</dbReference>
<evidence type="ECO:0000256" key="1">
    <source>
        <dbReference type="ARBA" id="ARBA00022801"/>
    </source>
</evidence>
<dbReference type="STRING" id="765257.A0A0C9ZUF7"/>
<evidence type="ECO:0000259" key="5">
    <source>
        <dbReference type="Pfam" id="PF12972"/>
    </source>
</evidence>
<feature type="domain" description="Alpha-N-acetylglucosaminidase tim-barrel" evidence="3">
    <location>
        <begin position="138"/>
        <end position="475"/>
    </location>
</feature>
<dbReference type="Proteomes" id="UP000054018">
    <property type="component" value="Unassembled WGS sequence"/>
</dbReference>
<name>A0A0C9ZUF7_9AGAM</name>
<dbReference type="GO" id="GO:0016787">
    <property type="term" value="F:hydrolase activity"/>
    <property type="evidence" value="ECO:0007669"/>
    <property type="project" value="UniProtKB-KW"/>
</dbReference>
<evidence type="ECO:0000259" key="4">
    <source>
        <dbReference type="Pfam" id="PF12971"/>
    </source>
</evidence>
<evidence type="ECO:0000256" key="2">
    <source>
        <dbReference type="SAM" id="SignalP"/>
    </source>
</evidence>
<proteinExistence type="predicted"/>
<dbReference type="Pfam" id="PF05089">
    <property type="entry name" value="NAGLU"/>
    <property type="match status" value="1"/>
</dbReference>
<dbReference type="InterPro" id="IPR024733">
    <property type="entry name" value="NAGLU_tim-barrel"/>
</dbReference>
<dbReference type="PANTHER" id="PTHR12872">
    <property type="entry name" value="ALPHA-N-ACETYLGLUCOSAMINIDASE"/>
    <property type="match status" value="1"/>
</dbReference>
<dbReference type="InterPro" id="IPR007781">
    <property type="entry name" value="NAGLU"/>
</dbReference>
<feature type="chain" id="PRO_5002218229" evidence="2">
    <location>
        <begin position="22"/>
        <end position="764"/>
    </location>
</feature>
<dbReference type="PANTHER" id="PTHR12872:SF1">
    <property type="entry name" value="ALPHA-N-ACETYLGLUCOSAMINIDASE"/>
    <property type="match status" value="1"/>
</dbReference>
<dbReference type="InterPro" id="IPR024240">
    <property type="entry name" value="NAGLU_N"/>
</dbReference>
<keyword evidence="2" id="KW-0732">Signal</keyword>
<dbReference type="HOGENOM" id="CLU_011988_2_1_1"/>
<feature type="signal peptide" evidence="2">
    <location>
        <begin position="1"/>
        <end position="21"/>
    </location>
</feature>
<dbReference type="EMBL" id="KN833689">
    <property type="protein sequence ID" value="KIK29619.1"/>
    <property type="molecule type" value="Genomic_DNA"/>
</dbReference>
<evidence type="ECO:0000259" key="3">
    <source>
        <dbReference type="Pfam" id="PF05089"/>
    </source>
</evidence>
<evidence type="ECO:0000313" key="7">
    <source>
        <dbReference type="Proteomes" id="UP000054018"/>
    </source>
</evidence>
<feature type="domain" description="Alpha-N-acetylglucosaminidase C-terminal" evidence="5">
    <location>
        <begin position="484"/>
        <end position="760"/>
    </location>
</feature>
<reference evidence="6 7" key="1">
    <citation type="submission" date="2014-04" db="EMBL/GenBank/DDBJ databases">
        <authorList>
            <consortium name="DOE Joint Genome Institute"/>
            <person name="Kuo A."/>
            <person name="Kohler A."/>
            <person name="Costa M.D."/>
            <person name="Nagy L.G."/>
            <person name="Floudas D."/>
            <person name="Copeland A."/>
            <person name="Barry K.W."/>
            <person name="Cichocki N."/>
            <person name="Veneault-Fourrey C."/>
            <person name="LaButti K."/>
            <person name="Lindquist E.A."/>
            <person name="Lipzen A."/>
            <person name="Lundell T."/>
            <person name="Morin E."/>
            <person name="Murat C."/>
            <person name="Sun H."/>
            <person name="Tunlid A."/>
            <person name="Henrissat B."/>
            <person name="Grigoriev I.V."/>
            <person name="Hibbett D.S."/>
            <person name="Martin F."/>
            <person name="Nordberg H.P."/>
            <person name="Cantor M.N."/>
            <person name="Hua S.X."/>
        </authorList>
    </citation>
    <scope>NUCLEOTIDE SEQUENCE [LARGE SCALE GENOMIC DNA]</scope>
    <source>
        <strain evidence="6 7">441</strain>
    </source>
</reference>